<evidence type="ECO:0000256" key="3">
    <source>
        <dbReference type="ARBA" id="ARBA00007658"/>
    </source>
</evidence>
<feature type="active site" description="Proton donor" evidence="11">
    <location>
        <position position="364"/>
    </location>
</feature>
<evidence type="ECO:0000256" key="5">
    <source>
        <dbReference type="ARBA" id="ARBA00022801"/>
    </source>
</evidence>
<dbReference type="GO" id="GO:0005975">
    <property type="term" value="P:carbohydrate metabolic process"/>
    <property type="evidence" value="ECO:0007669"/>
    <property type="project" value="InterPro"/>
</dbReference>
<comment type="catalytic activity">
    <reaction evidence="10">
        <text>N(4)-(alpha-D-Man-(1-&gt;2)-alpha-D-Man-(1-&gt;2)-alpha-D-Man-(1-&gt;3)-[alpha-D-Man-(1-&gt;2)-alpha-D-Man-(1-&gt;3)-[alpha-D-Man-(1-&gt;2)-alpha-D-Man-(1-&gt;6)]-alpha-D-Man-(1-&gt;6)]-beta-D-Man-(1-&gt;4)-beta-D-GlcNAc-(1-&gt;4)-beta-D-GlcNAc)-L-asparaginyl-[protein] (N-glucan mannose isomer 9A1,2,3B1,2,3) + 4 H2O = N(4)-(alpha-D-Man-(1-&gt;3)-[alpha-D-Man-(1-&gt;3)-[alpha-D-Man-(1-&gt;6)]-alpha-D-Man-(1-&gt;6)]-beta-D-Man-(1-&gt;4)-beta-D-GlcNAc-(1-&gt;4)-beta-D-GlcNAc)-L-asparaginyl-[protein] (N-glucan mannose isomer 5A1,2) + 4 beta-D-mannose</text>
        <dbReference type="Rhea" id="RHEA:56008"/>
        <dbReference type="Rhea" id="RHEA-COMP:14356"/>
        <dbReference type="Rhea" id="RHEA-COMP:14367"/>
        <dbReference type="ChEBI" id="CHEBI:15377"/>
        <dbReference type="ChEBI" id="CHEBI:28563"/>
        <dbReference type="ChEBI" id="CHEBI:59087"/>
        <dbReference type="ChEBI" id="CHEBI:139493"/>
        <dbReference type="EC" id="3.2.1.113"/>
    </reaction>
</comment>
<keyword evidence="12" id="KW-0106">Calcium</keyword>
<evidence type="ECO:0000256" key="9">
    <source>
        <dbReference type="ARBA" id="ARBA00047669"/>
    </source>
</evidence>
<dbReference type="EMBL" id="LUEZ02000009">
    <property type="protein sequence ID" value="RDB30031.1"/>
    <property type="molecule type" value="Genomic_DNA"/>
</dbReference>
<comment type="catalytic activity">
    <reaction evidence="9">
        <text>N(4)-(alpha-D-Man-(1-&gt;2)-alpha-D-Man-(1-&gt;2)-alpha-D-Man-(1-&gt;3)-[alpha-D-Man-(1-&gt;3)-[alpha-D-Man-(1-&gt;2)-alpha-D-Man-(1-&gt;6)]-alpha-D-Man-(1-&gt;6)]-beta-D-Man-(1-&gt;4)-beta-D-GlcNAc-(1-&gt;4)-beta-D-GlcNAc)-L-asparaginyl-[protein] (N-glucan mannose isomer 8A1,2,3B1,3) + 3 H2O = N(4)-(alpha-D-Man-(1-&gt;3)-[alpha-D-Man-(1-&gt;3)-[alpha-D-Man-(1-&gt;6)]-alpha-D-Man-(1-&gt;6)]-beta-D-Man-(1-&gt;4)-beta-D-GlcNAc-(1-&gt;4)-beta-D-GlcNAc)-L-asparaginyl-[protein] (N-glucan mannose isomer 5A1,2) + 3 beta-D-mannose</text>
        <dbReference type="Rhea" id="RHEA:56028"/>
        <dbReference type="Rhea" id="RHEA-COMP:14358"/>
        <dbReference type="Rhea" id="RHEA-COMP:14367"/>
        <dbReference type="ChEBI" id="CHEBI:15377"/>
        <dbReference type="ChEBI" id="CHEBI:28563"/>
        <dbReference type="ChEBI" id="CHEBI:59087"/>
        <dbReference type="ChEBI" id="CHEBI:60628"/>
        <dbReference type="EC" id="3.2.1.113"/>
    </reaction>
</comment>
<keyword evidence="12" id="KW-0479">Metal-binding</keyword>
<keyword evidence="6 13" id="KW-1015">Disulfide bond</keyword>
<dbReference type="InterPro" id="IPR036026">
    <property type="entry name" value="Seven-hairpin_glycosidases"/>
</dbReference>
<evidence type="ECO:0000256" key="10">
    <source>
        <dbReference type="ARBA" id="ARBA00048605"/>
    </source>
</evidence>
<dbReference type="Gene3D" id="1.50.10.10">
    <property type="match status" value="1"/>
</dbReference>
<evidence type="ECO:0000256" key="13">
    <source>
        <dbReference type="PIRSR" id="PIRSR601382-3"/>
    </source>
</evidence>
<dbReference type="STRING" id="39966.A0A369K5Y8"/>
<keyword evidence="18" id="KW-1185">Reference proteome</keyword>
<evidence type="ECO:0000256" key="11">
    <source>
        <dbReference type="PIRSR" id="PIRSR601382-1"/>
    </source>
</evidence>
<feature type="disulfide bond" evidence="13">
    <location>
        <begin position="321"/>
        <end position="350"/>
    </location>
</feature>
<dbReference type="Pfam" id="PF01532">
    <property type="entry name" value="Glyco_hydro_47"/>
    <property type="match status" value="1"/>
</dbReference>
<keyword evidence="4 16" id="KW-0732">Signal</keyword>
<evidence type="ECO:0000256" key="4">
    <source>
        <dbReference type="ARBA" id="ARBA00022729"/>
    </source>
</evidence>
<dbReference type="PANTHER" id="PTHR11742:SF101">
    <property type="entry name" value="MANNOSYL-OLIGOSACCHARIDE ALPHA-1,2-MANNOSIDASE 1B"/>
    <property type="match status" value="1"/>
</dbReference>
<keyword evidence="7" id="KW-0325">Glycoprotein</keyword>
<keyword evidence="5 14" id="KW-0378">Hydrolase</keyword>
<feature type="region of interest" description="Disordered" evidence="15">
    <location>
        <begin position="212"/>
        <end position="239"/>
    </location>
</feature>
<dbReference type="GO" id="GO:0016020">
    <property type="term" value="C:membrane"/>
    <property type="evidence" value="ECO:0007669"/>
    <property type="project" value="InterPro"/>
</dbReference>
<comment type="pathway">
    <text evidence="2">Protein modification; protein glycosylation.</text>
</comment>
<dbReference type="Proteomes" id="UP000076154">
    <property type="component" value="Unassembled WGS sequence"/>
</dbReference>
<evidence type="ECO:0000313" key="18">
    <source>
        <dbReference type="Proteomes" id="UP000076154"/>
    </source>
</evidence>
<dbReference type="InParanoid" id="A0A369K5Y8"/>
<evidence type="ECO:0000256" key="16">
    <source>
        <dbReference type="SAM" id="SignalP"/>
    </source>
</evidence>
<name>A0A369K5Y8_HYPMA</name>
<keyword evidence="8 14" id="KW-0326">Glycosidase</keyword>
<sequence>MLTSRLSLTLGVFCSSSVVLGGLVQKPHLVLPPGSQQNRDAVVDIFTTSYEAYRTYAYGHDNLLPISRKFSDVRNGWGASIVDAMSTMHIMGLNDFFSEAVQFASNIDFNKSRTADTVSVFETTIRYLGGLLSAYELSGQQFPALLSKAKEVADKMAFAWVAGNDIPYGHLNFSTNTPSHSQSNIAEAGTLTMEWATLTKYTRNDTYRELSERSARRIASQKSSHHHASSGLPAQGIDPATGTPSGGYVTWGGGSDSYFEYLIKYARLNDAADPMFVDAWRAAVDSSIHTLLKTSKIGDLVYLADYDASKSIRHVGSHLACFHGGNWLFGGRLLDNDTIVDIGLQLVDACWNTYASTETGIGPETFAYTSSESDGFYTGGAPPTAKQLAFNAEHGFYITAGSYILRPEVLESNFYAWRVTGDRKYIDRAASAVKSFNRFLSVNNTFAGLYDVNSSSSLKIDDTESFWFAEVLKYLYLTFDDPSHVSLDEYVFNTEAHPFKLSPPKRIYGSHSSSPTKPLS</sequence>
<proteinExistence type="inferred from homology"/>
<dbReference type="AlphaFoldDB" id="A0A369K5Y8"/>
<organism evidence="17 18">
    <name type="scientific">Hypsizygus marmoreus</name>
    <name type="common">White beech mushroom</name>
    <name type="synonym">Agaricus marmoreus</name>
    <dbReference type="NCBI Taxonomy" id="39966"/>
    <lineage>
        <taxon>Eukaryota</taxon>
        <taxon>Fungi</taxon>
        <taxon>Dikarya</taxon>
        <taxon>Basidiomycota</taxon>
        <taxon>Agaricomycotina</taxon>
        <taxon>Agaricomycetes</taxon>
        <taxon>Agaricomycetidae</taxon>
        <taxon>Agaricales</taxon>
        <taxon>Tricholomatineae</taxon>
        <taxon>Lyophyllaceae</taxon>
        <taxon>Hypsizygus</taxon>
    </lineage>
</organism>
<feature type="binding site" evidence="12">
    <location>
        <position position="494"/>
    </location>
    <ligand>
        <name>Ca(2+)</name>
        <dbReference type="ChEBI" id="CHEBI:29108"/>
    </ligand>
</feature>
<dbReference type="PRINTS" id="PR00747">
    <property type="entry name" value="GLYHDRLASE47"/>
</dbReference>
<reference evidence="17" key="1">
    <citation type="submission" date="2018-04" db="EMBL/GenBank/DDBJ databases">
        <title>Whole genome sequencing of Hypsizygus marmoreus.</title>
        <authorList>
            <person name="Choi I.-G."/>
            <person name="Min B."/>
            <person name="Kim J.-G."/>
            <person name="Kim S."/>
            <person name="Oh Y.-L."/>
            <person name="Kong W.-S."/>
            <person name="Park H."/>
            <person name="Jeong J."/>
            <person name="Song E.-S."/>
        </authorList>
    </citation>
    <scope>NUCLEOTIDE SEQUENCE [LARGE SCALE GENOMIC DNA]</scope>
    <source>
        <strain evidence="17">51987-8</strain>
    </source>
</reference>
<dbReference type="InterPro" id="IPR012341">
    <property type="entry name" value="6hp_glycosidase-like_sf"/>
</dbReference>
<dbReference type="GO" id="GO:0004571">
    <property type="term" value="F:mannosyl-oligosaccharide 1,2-alpha-mannosidase activity"/>
    <property type="evidence" value="ECO:0007669"/>
    <property type="project" value="UniProtKB-EC"/>
</dbReference>
<dbReference type="GO" id="GO:0036503">
    <property type="term" value="P:ERAD pathway"/>
    <property type="evidence" value="ECO:0007669"/>
    <property type="project" value="UniProtKB-ARBA"/>
</dbReference>
<evidence type="ECO:0000256" key="2">
    <source>
        <dbReference type="ARBA" id="ARBA00004922"/>
    </source>
</evidence>
<dbReference type="PANTHER" id="PTHR11742">
    <property type="entry name" value="MANNOSYL-OLIGOSACCHARIDE ALPHA-1,2-MANNOSIDASE-RELATED"/>
    <property type="match status" value="1"/>
</dbReference>
<comment type="cofactor">
    <cofactor evidence="1 12">
        <name>Ca(2+)</name>
        <dbReference type="ChEBI" id="CHEBI:29108"/>
    </cofactor>
</comment>
<dbReference type="GO" id="GO:0005509">
    <property type="term" value="F:calcium ion binding"/>
    <property type="evidence" value="ECO:0007669"/>
    <property type="project" value="InterPro"/>
</dbReference>
<comment type="caution">
    <text evidence="17">The sequence shown here is derived from an EMBL/GenBank/DDBJ whole genome shotgun (WGS) entry which is preliminary data.</text>
</comment>
<evidence type="ECO:0000256" key="8">
    <source>
        <dbReference type="ARBA" id="ARBA00023295"/>
    </source>
</evidence>
<dbReference type="EC" id="3.2.1.-" evidence="14"/>
<feature type="chain" id="PRO_5016596158" description="alpha-1,2-Mannosidase" evidence="16">
    <location>
        <begin position="22"/>
        <end position="520"/>
    </location>
</feature>
<dbReference type="SUPFAM" id="SSF48225">
    <property type="entry name" value="Seven-hairpin glycosidases"/>
    <property type="match status" value="1"/>
</dbReference>
<evidence type="ECO:0000256" key="6">
    <source>
        <dbReference type="ARBA" id="ARBA00023157"/>
    </source>
</evidence>
<evidence type="ECO:0000313" key="17">
    <source>
        <dbReference type="EMBL" id="RDB30031.1"/>
    </source>
</evidence>
<dbReference type="InterPro" id="IPR050749">
    <property type="entry name" value="Glycosyl_Hydrolase_47"/>
</dbReference>
<gene>
    <name evidence="17" type="primary">mns1B_0</name>
    <name evidence="17" type="ORF">Hypma_014077</name>
</gene>
<dbReference type="InterPro" id="IPR001382">
    <property type="entry name" value="Glyco_hydro_47"/>
</dbReference>
<protein>
    <recommendedName>
        <fullName evidence="14">alpha-1,2-Mannosidase</fullName>
        <ecNumber evidence="14">3.2.1.-</ecNumber>
    </recommendedName>
</protein>
<dbReference type="FunFam" id="1.50.10.10:FF:000047">
    <property type="entry name" value="Mannosyl-oligosaccharide alpha-1,2-mannosidase"/>
    <property type="match status" value="1"/>
</dbReference>
<comment type="similarity">
    <text evidence="3 14">Belongs to the glycosyl hydrolase 47 family.</text>
</comment>
<evidence type="ECO:0000256" key="1">
    <source>
        <dbReference type="ARBA" id="ARBA00001913"/>
    </source>
</evidence>
<dbReference type="OrthoDB" id="8118055at2759"/>
<feature type="active site" description="Proton donor" evidence="11">
    <location>
        <position position="122"/>
    </location>
</feature>
<evidence type="ECO:0000256" key="7">
    <source>
        <dbReference type="ARBA" id="ARBA00023180"/>
    </source>
</evidence>
<evidence type="ECO:0000256" key="15">
    <source>
        <dbReference type="SAM" id="MobiDB-lite"/>
    </source>
</evidence>
<dbReference type="GO" id="GO:0005783">
    <property type="term" value="C:endoplasmic reticulum"/>
    <property type="evidence" value="ECO:0007669"/>
    <property type="project" value="TreeGrafter"/>
</dbReference>
<accession>A0A369K5Y8</accession>
<feature type="active site" evidence="11">
    <location>
        <position position="408"/>
    </location>
</feature>
<feature type="signal peptide" evidence="16">
    <location>
        <begin position="1"/>
        <end position="21"/>
    </location>
</feature>
<evidence type="ECO:0000256" key="14">
    <source>
        <dbReference type="RuleBase" id="RU361193"/>
    </source>
</evidence>
<feature type="active site" evidence="11">
    <location>
        <position position="256"/>
    </location>
</feature>
<evidence type="ECO:0000256" key="12">
    <source>
        <dbReference type="PIRSR" id="PIRSR601382-2"/>
    </source>
</evidence>